<keyword evidence="3" id="KW-1185">Reference proteome</keyword>
<proteinExistence type="predicted"/>
<evidence type="ECO:0000256" key="1">
    <source>
        <dbReference type="SAM" id="MobiDB-lite"/>
    </source>
</evidence>
<comment type="caution">
    <text evidence="2">The sequence shown here is derived from an EMBL/GenBank/DDBJ whole genome shotgun (WGS) entry which is preliminary data.</text>
</comment>
<reference evidence="2 3" key="1">
    <citation type="submission" date="2024-05" db="EMBL/GenBank/DDBJ databases">
        <title>Culex pipiens pipiens assembly and annotation.</title>
        <authorList>
            <person name="Alout H."/>
            <person name="Durand T."/>
        </authorList>
    </citation>
    <scope>NUCLEOTIDE SEQUENCE [LARGE SCALE GENOMIC DNA]</scope>
    <source>
        <strain evidence="2">HA-2024</strain>
        <tissue evidence="2">Whole body</tissue>
    </source>
</reference>
<organism evidence="2 3">
    <name type="scientific">Culex pipiens pipiens</name>
    <name type="common">Northern house mosquito</name>
    <dbReference type="NCBI Taxonomy" id="38569"/>
    <lineage>
        <taxon>Eukaryota</taxon>
        <taxon>Metazoa</taxon>
        <taxon>Ecdysozoa</taxon>
        <taxon>Arthropoda</taxon>
        <taxon>Hexapoda</taxon>
        <taxon>Insecta</taxon>
        <taxon>Pterygota</taxon>
        <taxon>Neoptera</taxon>
        <taxon>Endopterygota</taxon>
        <taxon>Diptera</taxon>
        <taxon>Nematocera</taxon>
        <taxon>Culicoidea</taxon>
        <taxon>Culicidae</taxon>
        <taxon>Culicinae</taxon>
        <taxon>Culicini</taxon>
        <taxon>Culex</taxon>
        <taxon>Culex</taxon>
    </lineage>
</organism>
<dbReference type="EMBL" id="JBEHCU010006719">
    <property type="protein sequence ID" value="KAL1396404.1"/>
    <property type="molecule type" value="Genomic_DNA"/>
</dbReference>
<evidence type="ECO:0000313" key="3">
    <source>
        <dbReference type="Proteomes" id="UP001562425"/>
    </source>
</evidence>
<dbReference type="Proteomes" id="UP001562425">
    <property type="component" value="Unassembled WGS sequence"/>
</dbReference>
<feature type="compositionally biased region" description="Polar residues" evidence="1">
    <location>
        <begin position="118"/>
        <end position="130"/>
    </location>
</feature>
<dbReference type="AlphaFoldDB" id="A0ABD1DD47"/>
<sequence>MLFFSSKGSGLTAASLLNPMSPTPTDSDQGSARTNQSCPFLFPFETRQLYFNCTVFGTSRSLAAVPAGCQPGEAIRSRAVHATPTSTSSARSGTCCAAIYFADSGPVTLKHPAAHFASGTTSPKVANTATSEDREKGTRHQVRPMSTPKAFWKC</sequence>
<protein>
    <submittedName>
        <fullName evidence="2">Uncharacterized protein</fullName>
    </submittedName>
</protein>
<name>A0ABD1DD47_CULPP</name>
<evidence type="ECO:0000313" key="2">
    <source>
        <dbReference type="EMBL" id="KAL1396404.1"/>
    </source>
</evidence>
<feature type="region of interest" description="Disordered" evidence="1">
    <location>
        <begin position="118"/>
        <end position="147"/>
    </location>
</feature>
<gene>
    <name evidence="2" type="ORF">pipiens_010525</name>
</gene>
<accession>A0ABD1DD47</accession>